<organism evidence="1">
    <name type="scientific">marine sediment metagenome</name>
    <dbReference type="NCBI Taxonomy" id="412755"/>
    <lineage>
        <taxon>unclassified sequences</taxon>
        <taxon>metagenomes</taxon>
        <taxon>ecological metagenomes</taxon>
    </lineage>
</organism>
<name>X1P2G9_9ZZZZ</name>
<feature type="non-terminal residue" evidence="1">
    <location>
        <position position="1"/>
    </location>
</feature>
<sequence>PYYLDWYDTSKSQELLNFQRKSFADYLKDYSLGLTRQYSALFLPFMRYFVSPLLGKAVVQFM</sequence>
<dbReference type="AlphaFoldDB" id="X1P2G9"/>
<evidence type="ECO:0000313" key="1">
    <source>
        <dbReference type="EMBL" id="GAI36641.1"/>
    </source>
</evidence>
<proteinExistence type="predicted"/>
<reference evidence="1" key="1">
    <citation type="journal article" date="2014" name="Front. Microbiol.">
        <title>High frequency of phylogenetically diverse reductive dehalogenase-homologous genes in deep subseafloor sedimentary metagenomes.</title>
        <authorList>
            <person name="Kawai M."/>
            <person name="Futagami T."/>
            <person name="Toyoda A."/>
            <person name="Takaki Y."/>
            <person name="Nishi S."/>
            <person name="Hori S."/>
            <person name="Arai W."/>
            <person name="Tsubouchi T."/>
            <person name="Morono Y."/>
            <person name="Uchiyama I."/>
            <person name="Ito T."/>
            <person name="Fujiyama A."/>
            <person name="Inagaki F."/>
            <person name="Takami H."/>
        </authorList>
    </citation>
    <scope>NUCLEOTIDE SEQUENCE</scope>
    <source>
        <strain evidence="1">Expedition CK06-06</strain>
    </source>
</reference>
<dbReference type="EMBL" id="BARV01030023">
    <property type="protein sequence ID" value="GAI36641.1"/>
    <property type="molecule type" value="Genomic_DNA"/>
</dbReference>
<comment type="caution">
    <text evidence="1">The sequence shown here is derived from an EMBL/GenBank/DDBJ whole genome shotgun (WGS) entry which is preliminary data.</text>
</comment>
<protein>
    <submittedName>
        <fullName evidence="1">Uncharacterized protein</fullName>
    </submittedName>
</protein>
<accession>X1P2G9</accession>
<gene>
    <name evidence="1" type="ORF">S06H3_47759</name>
</gene>